<feature type="compositionally biased region" description="Basic and acidic residues" evidence="1">
    <location>
        <begin position="55"/>
        <end position="73"/>
    </location>
</feature>
<gene>
    <name evidence="2" type="ORF">M6B38_135540</name>
</gene>
<protein>
    <submittedName>
        <fullName evidence="2">Uncharacterized protein</fullName>
    </submittedName>
</protein>
<comment type="caution">
    <text evidence="2">The sequence shown here is derived from an EMBL/GenBank/DDBJ whole genome shotgun (WGS) entry which is preliminary data.</text>
</comment>
<accession>A0AAX6FFT9</accession>
<reference evidence="2" key="1">
    <citation type="journal article" date="2023" name="GigaByte">
        <title>Genome assembly of the bearded iris, Iris pallida Lam.</title>
        <authorList>
            <person name="Bruccoleri R.E."/>
            <person name="Oakeley E.J."/>
            <person name="Faust A.M.E."/>
            <person name="Altorfer M."/>
            <person name="Dessus-Babus S."/>
            <person name="Burckhardt D."/>
            <person name="Oertli M."/>
            <person name="Naumann U."/>
            <person name="Petersen F."/>
            <person name="Wong J."/>
        </authorList>
    </citation>
    <scope>NUCLEOTIDE SEQUENCE</scope>
    <source>
        <strain evidence="2">GSM-AAB239-AS_SAM_17_03QT</strain>
    </source>
</reference>
<keyword evidence="3" id="KW-1185">Reference proteome</keyword>
<sequence length="73" mass="8099">MGDGLLEVAPRNSKGQYRDRGAIAVFKAAREPRRLCSRGNSVVGSVVAQSSDDDDWRRAAELGRDRPGEKRER</sequence>
<name>A0AAX6FFT9_IRIPA</name>
<reference evidence="2" key="2">
    <citation type="submission" date="2023-04" db="EMBL/GenBank/DDBJ databases">
        <authorList>
            <person name="Bruccoleri R.E."/>
            <person name="Oakeley E.J."/>
            <person name="Faust A.-M."/>
            <person name="Dessus-Babus S."/>
            <person name="Altorfer M."/>
            <person name="Burckhardt D."/>
            <person name="Oertli M."/>
            <person name="Naumann U."/>
            <person name="Petersen F."/>
            <person name="Wong J."/>
        </authorList>
    </citation>
    <scope>NUCLEOTIDE SEQUENCE</scope>
    <source>
        <strain evidence="2">GSM-AAB239-AS_SAM_17_03QT</strain>
        <tissue evidence="2">Leaf</tissue>
    </source>
</reference>
<organism evidence="2 3">
    <name type="scientific">Iris pallida</name>
    <name type="common">Sweet iris</name>
    <dbReference type="NCBI Taxonomy" id="29817"/>
    <lineage>
        <taxon>Eukaryota</taxon>
        <taxon>Viridiplantae</taxon>
        <taxon>Streptophyta</taxon>
        <taxon>Embryophyta</taxon>
        <taxon>Tracheophyta</taxon>
        <taxon>Spermatophyta</taxon>
        <taxon>Magnoliopsida</taxon>
        <taxon>Liliopsida</taxon>
        <taxon>Asparagales</taxon>
        <taxon>Iridaceae</taxon>
        <taxon>Iridoideae</taxon>
        <taxon>Irideae</taxon>
        <taxon>Iris</taxon>
    </lineage>
</organism>
<feature type="region of interest" description="Disordered" evidence="1">
    <location>
        <begin position="43"/>
        <end position="73"/>
    </location>
</feature>
<evidence type="ECO:0000313" key="2">
    <source>
        <dbReference type="EMBL" id="KAJ6815162.1"/>
    </source>
</evidence>
<proteinExistence type="predicted"/>
<dbReference type="Proteomes" id="UP001140949">
    <property type="component" value="Unassembled WGS sequence"/>
</dbReference>
<evidence type="ECO:0000256" key="1">
    <source>
        <dbReference type="SAM" id="MobiDB-lite"/>
    </source>
</evidence>
<evidence type="ECO:0000313" key="3">
    <source>
        <dbReference type="Proteomes" id="UP001140949"/>
    </source>
</evidence>
<dbReference type="EMBL" id="JANAVB010029217">
    <property type="protein sequence ID" value="KAJ6815162.1"/>
    <property type="molecule type" value="Genomic_DNA"/>
</dbReference>
<dbReference type="AlphaFoldDB" id="A0AAX6FFT9"/>